<gene>
    <name evidence="1" type="ORF">M951_chr1154</name>
</gene>
<proteinExistence type="predicted"/>
<evidence type="ECO:0000313" key="1">
    <source>
        <dbReference type="EMBL" id="AIB09633.1"/>
    </source>
</evidence>
<name>A0A060DFM5_9EUKA</name>
<protein>
    <submittedName>
        <fullName evidence="1">Uncharacterized protein</fullName>
    </submittedName>
</protein>
<dbReference type="EMBL" id="CP006627">
    <property type="protein sequence ID" value="AIB09633.1"/>
    <property type="molecule type" value="Genomic_DNA"/>
</dbReference>
<dbReference type="AlphaFoldDB" id="A0A060DFM5"/>
<dbReference type="Proteomes" id="UP000243670">
    <property type="component" value="Nucleomorph 1"/>
</dbReference>
<organism evidence="1 2">
    <name type="scientific">Lotharella oceanica</name>
    <dbReference type="NCBI Taxonomy" id="641309"/>
    <lineage>
        <taxon>Eukaryota</taxon>
        <taxon>Sar</taxon>
        <taxon>Rhizaria</taxon>
        <taxon>Cercozoa</taxon>
        <taxon>Chlorarachniophyceae</taxon>
        <taxon>Lotharella</taxon>
    </lineage>
</organism>
<sequence length="142" mass="17459">MKETYFYHLYKYKMCKMNLVQKMVQKKRFFLYDRFFIQIPIIWKTKLVLKKIFIFKMNIFQKLFLPLSISNHNSIISDKNGNGKIFKIIEKNQNFFITQRFINNGLVLISDPALFFQIYKILIFFSKDMINLLFMFILIRYF</sequence>
<geneLocation type="nucleomorph" evidence="1"/>
<evidence type="ECO:0000313" key="2">
    <source>
        <dbReference type="Proteomes" id="UP000243670"/>
    </source>
</evidence>
<accession>A0A060DFM5</accession>
<keyword evidence="1" id="KW-0542">Nucleomorph</keyword>
<reference evidence="1 2" key="1">
    <citation type="journal article" date="2014" name="BMC Genomics">
        <title>Nucleomorph and plastid genome sequences of the chlorarachniophyte Lotharella oceanica: convergent reductive evolution and frequent recombination in nucleomorph-bearing algae.</title>
        <authorList>
            <person name="Tanifuji G."/>
            <person name="Onodera N.T."/>
            <person name="Brown M.W."/>
            <person name="Curtis B.A."/>
            <person name="Roger A.J."/>
            <person name="Ka-Shu Wong G."/>
            <person name="Melkonian M."/>
            <person name="Archibald J.M."/>
        </authorList>
    </citation>
    <scope>NUCLEOTIDE SEQUENCE [LARGE SCALE GENOMIC DNA]</scope>
    <source>
        <strain evidence="1 2">CCMP622</strain>
    </source>
</reference>